<evidence type="ECO:0000256" key="2">
    <source>
        <dbReference type="ARBA" id="ARBA00022448"/>
    </source>
</evidence>
<proteinExistence type="inferred from homology"/>
<dbReference type="GO" id="GO:0015920">
    <property type="term" value="P:lipopolysaccharide transport"/>
    <property type="evidence" value="ECO:0007669"/>
    <property type="project" value="TreeGrafter"/>
</dbReference>
<feature type="transmembrane region" description="Helical" evidence="3">
    <location>
        <begin position="241"/>
        <end position="260"/>
    </location>
</feature>
<keyword evidence="2" id="KW-0813">Transport</keyword>
<feature type="transmembrane region" description="Helical" evidence="3">
    <location>
        <begin position="151"/>
        <end position="174"/>
    </location>
</feature>
<keyword evidence="3" id="KW-1133">Transmembrane helix</keyword>
<protein>
    <submittedName>
        <fullName evidence="4">ABC transporter permease</fullName>
    </submittedName>
</protein>
<reference evidence="4" key="1">
    <citation type="submission" date="2020-10" db="EMBL/GenBank/DDBJ databases">
        <authorList>
            <person name="Gilroy R."/>
        </authorList>
    </citation>
    <scope>NUCLEOTIDE SEQUENCE</scope>
    <source>
        <strain evidence="4">ChiSjej4B22-8148</strain>
    </source>
</reference>
<feature type="transmembrane region" description="Helical" evidence="3">
    <location>
        <begin position="181"/>
        <end position="199"/>
    </location>
</feature>
<dbReference type="Proteomes" id="UP000886757">
    <property type="component" value="Unassembled WGS sequence"/>
</dbReference>
<name>A0A9D1AAB7_9FIRM</name>
<dbReference type="PANTHER" id="PTHR30413">
    <property type="entry name" value="INNER MEMBRANE TRANSPORT PERMEASE"/>
    <property type="match status" value="1"/>
</dbReference>
<sequence length="271" mass="31690">MEEKRMSLPAQILKNRRMIWKLAKNDFRTKFAGSYLGTIWAFVQPVVTVLVYWFVFEVGFRGGQEGLPVPFVLYLVAGIVPWFFFQDALTGGTNAMISYNYLVKKVVFQIEVLPVVKLVSAFFVHAFFVAFTIFLYACYGRFPDLYYLQVLYYSAGLALLVLGMSYATCAIVVFFRDLAQIINIALQVGIWFTPIMWIAENVLVDHPLLWQVLKLNPVYYVVTGYRDAFIYKNWFWERPLWTLYFWCFTAAAFLFGSWVFRRLKIHFADVL</sequence>
<dbReference type="AlphaFoldDB" id="A0A9D1AAB7"/>
<evidence type="ECO:0000256" key="3">
    <source>
        <dbReference type="SAM" id="Phobius"/>
    </source>
</evidence>
<evidence type="ECO:0000256" key="1">
    <source>
        <dbReference type="ARBA" id="ARBA00007783"/>
    </source>
</evidence>
<comment type="caution">
    <text evidence="4">The sequence shown here is derived from an EMBL/GenBank/DDBJ whole genome shotgun (WGS) entry which is preliminary data.</text>
</comment>
<organism evidence="4 5">
    <name type="scientific">Candidatus Choladousia intestinavium</name>
    <dbReference type="NCBI Taxonomy" id="2840727"/>
    <lineage>
        <taxon>Bacteria</taxon>
        <taxon>Bacillati</taxon>
        <taxon>Bacillota</taxon>
        <taxon>Clostridia</taxon>
        <taxon>Lachnospirales</taxon>
        <taxon>Lachnospiraceae</taxon>
        <taxon>Lachnospiraceae incertae sedis</taxon>
        <taxon>Candidatus Choladousia</taxon>
    </lineage>
</organism>
<reference evidence="4" key="2">
    <citation type="journal article" date="2021" name="PeerJ">
        <title>Extensive microbial diversity within the chicken gut microbiome revealed by metagenomics and culture.</title>
        <authorList>
            <person name="Gilroy R."/>
            <person name="Ravi A."/>
            <person name="Getino M."/>
            <person name="Pursley I."/>
            <person name="Horton D.L."/>
            <person name="Alikhan N.F."/>
            <person name="Baker D."/>
            <person name="Gharbi K."/>
            <person name="Hall N."/>
            <person name="Watson M."/>
            <person name="Adriaenssens E.M."/>
            <person name="Foster-Nyarko E."/>
            <person name="Jarju S."/>
            <person name="Secka A."/>
            <person name="Antonio M."/>
            <person name="Oren A."/>
            <person name="Chaudhuri R.R."/>
            <person name="La Ragione R."/>
            <person name="Hildebrand F."/>
            <person name="Pallen M.J."/>
        </authorList>
    </citation>
    <scope>NUCLEOTIDE SEQUENCE</scope>
    <source>
        <strain evidence="4">ChiSjej4B22-8148</strain>
    </source>
</reference>
<accession>A0A9D1AAB7</accession>
<feature type="transmembrane region" description="Helical" evidence="3">
    <location>
        <begin position="67"/>
        <end position="85"/>
    </location>
</feature>
<evidence type="ECO:0000313" key="5">
    <source>
        <dbReference type="Proteomes" id="UP000886757"/>
    </source>
</evidence>
<evidence type="ECO:0000313" key="4">
    <source>
        <dbReference type="EMBL" id="HIR12572.1"/>
    </source>
</evidence>
<dbReference type="PANTHER" id="PTHR30413:SF10">
    <property type="entry name" value="CAPSULE POLYSACCHARIDE EXPORT INNER-MEMBRANE PROTEIN CTRC"/>
    <property type="match status" value="1"/>
</dbReference>
<keyword evidence="3" id="KW-0472">Membrane</keyword>
<feature type="transmembrane region" description="Helical" evidence="3">
    <location>
        <begin position="106"/>
        <end position="139"/>
    </location>
</feature>
<gene>
    <name evidence="4" type="ORF">IAB31_01455</name>
</gene>
<comment type="similarity">
    <text evidence="1">Belongs to the ABC-2 integral membrane protein family.</text>
</comment>
<dbReference type="EMBL" id="DVGK01000023">
    <property type="protein sequence ID" value="HIR12572.1"/>
    <property type="molecule type" value="Genomic_DNA"/>
</dbReference>
<feature type="transmembrane region" description="Helical" evidence="3">
    <location>
        <begin position="31"/>
        <end position="55"/>
    </location>
</feature>
<keyword evidence="3" id="KW-0812">Transmembrane</keyword>